<evidence type="ECO:0000313" key="3">
    <source>
        <dbReference type="Proteomes" id="UP000053989"/>
    </source>
</evidence>
<proteinExistence type="predicted"/>
<organism evidence="2 3">
    <name type="scientific">Scleroderma citrinum Foug A</name>
    <dbReference type="NCBI Taxonomy" id="1036808"/>
    <lineage>
        <taxon>Eukaryota</taxon>
        <taxon>Fungi</taxon>
        <taxon>Dikarya</taxon>
        <taxon>Basidiomycota</taxon>
        <taxon>Agaricomycotina</taxon>
        <taxon>Agaricomycetes</taxon>
        <taxon>Agaricomycetidae</taxon>
        <taxon>Boletales</taxon>
        <taxon>Sclerodermatineae</taxon>
        <taxon>Sclerodermataceae</taxon>
        <taxon>Scleroderma</taxon>
    </lineage>
</organism>
<protein>
    <submittedName>
        <fullName evidence="2">Uncharacterized protein</fullName>
    </submittedName>
</protein>
<feature type="compositionally biased region" description="Basic residues" evidence="1">
    <location>
        <begin position="119"/>
        <end position="128"/>
    </location>
</feature>
<reference evidence="3" key="2">
    <citation type="submission" date="2015-01" db="EMBL/GenBank/DDBJ databases">
        <title>Evolutionary Origins and Diversification of the Mycorrhizal Mutualists.</title>
        <authorList>
            <consortium name="DOE Joint Genome Institute"/>
            <consortium name="Mycorrhizal Genomics Consortium"/>
            <person name="Kohler A."/>
            <person name="Kuo A."/>
            <person name="Nagy L.G."/>
            <person name="Floudas D."/>
            <person name="Copeland A."/>
            <person name="Barry K.W."/>
            <person name="Cichocki N."/>
            <person name="Veneault-Fourrey C."/>
            <person name="LaButti K."/>
            <person name="Lindquist E.A."/>
            <person name="Lipzen A."/>
            <person name="Lundell T."/>
            <person name="Morin E."/>
            <person name="Murat C."/>
            <person name="Riley R."/>
            <person name="Ohm R."/>
            <person name="Sun H."/>
            <person name="Tunlid A."/>
            <person name="Henrissat B."/>
            <person name="Grigoriev I.V."/>
            <person name="Hibbett D.S."/>
            <person name="Martin F."/>
        </authorList>
    </citation>
    <scope>NUCLEOTIDE SEQUENCE [LARGE SCALE GENOMIC DNA]</scope>
    <source>
        <strain evidence="3">Foug A</strain>
    </source>
</reference>
<dbReference type="AlphaFoldDB" id="A0A0C3EHB1"/>
<dbReference type="OrthoDB" id="3265369at2759"/>
<evidence type="ECO:0000256" key="1">
    <source>
        <dbReference type="SAM" id="MobiDB-lite"/>
    </source>
</evidence>
<keyword evidence="3" id="KW-1185">Reference proteome</keyword>
<feature type="non-terminal residue" evidence="2">
    <location>
        <position position="177"/>
    </location>
</feature>
<feature type="compositionally biased region" description="Basic and acidic residues" evidence="1">
    <location>
        <begin position="85"/>
        <end position="98"/>
    </location>
</feature>
<name>A0A0C3EHB1_9AGAM</name>
<dbReference type="STRING" id="1036808.A0A0C3EHB1"/>
<dbReference type="HOGENOM" id="CLU_1378635_0_0_1"/>
<dbReference type="EMBL" id="KN822013">
    <property type="protein sequence ID" value="KIM67321.1"/>
    <property type="molecule type" value="Genomic_DNA"/>
</dbReference>
<sequence>MSARSFIVFQDSPTEILQPDRPSEALPLAVAVPATDATATLVSTLAAIEKENLHPLTGERTGPASCSESKKRKTAVLSTKLLVDLSKKQKEHKSESTKKQRKQPSLSGKSKSSDARKSSQSKRRRSPRKASPLPSVQEEPDVRREPSRLDITQATINSRCYELTVSPLADVSEAYET</sequence>
<dbReference type="Proteomes" id="UP000053989">
    <property type="component" value="Unassembled WGS sequence"/>
</dbReference>
<dbReference type="InParanoid" id="A0A0C3EHB1"/>
<evidence type="ECO:0000313" key="2">
    <source>
        <dbReference type="EMBL" id="KIM67321.1"/>
    </source>
</evidence>
<feature type="region of interest" description="Disordered" evidence="1">
    <location>
        <begin position="50"/>
        <end position="156"/>
    </location>
</feature>
<reference evidence="2 3" key="1">
    <citation type="submission" date="2014-04" db="EMBL/GenBank/DDBJ databases">
        <authorList>
            <consortium name="DOE Joint Genome Institute"/>
            <person name="Kuo A."/>
            <person name="Kohler A."/>
            <person name="Nagy L.G."/>
            <person name="Floudas D."/>
            <person name="Copeland A."/>
            <person name="Barry K.W."/>
            <person name="Cichocki N."/>
            <person name="Veneault-Fourrey C."/>
            <person name="LaButti K."/>
            <person name="Lindquist E.A."/>
            <person name="Lipzen A."/>
            <person name="Lundell T."/>
            <person name="Morin E."/>
            <person name="Murat C."/>
            <person name="Sun H."/>
            <person name="Tunlid A."/>
            <person name="Henrissat B."/>
            <person name="Grigoriev I.V."/>
            <person name="Hibbett D.S."/>
            <person name="Martin F."/>
            <person name="Nordberg H.P."/>
            <person name="Cantor M.N."/>
            <person name="Hua S.X."/>
        </authorList>
    </citation>
    <scope>NUCLEOTIDE SEQUENCE [LARGE SCALE GENOMIC DNA]</scope>
    <source>
        <strain evidence="2 3">Foug A</strain>
    </source>
</reference>
<gene>
    <name evidence="2" type="ORF">SCLCIDRAFT_79893</name>
</gene>
<accession>A0A0C3EHB1</accession>